<dbReference type="InterPro" id="IPR016181">
    <property type="entry name" value="Acyl_CoA_acyltransferase"/>
</dbReference>
<accession>A0AAN7UQA1</accession>
<keyword evidence="4" id="KW-1185">Reference proteome</keyword>
<dbReference type="SUPFAM" id="SSF55729">
    <property type="entry name" value="Acyl-CoA N-acyltransferases (Nat)"/>
    <property type="match status" value="1"/>
</dbReference>
<name>A0AAN7UQA1_9PEZI</name>
<dbReference type="Gene3D" id="3.40.630.30">
    <property type="match status" value="1"/>
</dbReference>
<dbReference type="InterPro" id="IPR000182">
    <property type="entry name" value="GNAT_dom"/>
</dbReference>
<organism evidence="3 4">
    <name type="scientific">Xylaria bambusicola</name>
    <dbReference type="NCBI Taxonomy" id="326684"/>
    <lineage>
        <taxon>Eukaryota</taxon>
        <taxon>Fungi</taxon>
        <taxon>Dikarya</taxon>
        <taxon>Ascomycota</taxon>
        <taxon>Pezizomycotina</taxon>
        <taxon>Sordariomycetes</taxon>
        <taxon>Xylariomycetidae</taxon>
        <taxon>Xylariales</taxon>
        <taxon>Xylariaceae</taxon>
        <taxon>Xylaria</taxon>
    </lineage>
</organism>
<sequence length="137" mass="14967">MASPNPTPPKIRIKTTGPVVPPNIDRPPILTERLLLRQLDISDAEAVHALRTQPEVMQWTSVGTVDKDVDESRAWIKRFLPPKDLLTYNFVIVDRGDATTAIQPVNSSASEALTTHAMARDGLKLVTCCARSIGAKA</sequence>
<evidence type="ECO:0000313" key="4">
    <source>
        <dbReference type="Proteomes" id="UP001305414"/>
    </source>
</evidence>
<dbReference type="EMBL" id="JAWHQM010000020">
    <property type="protein sequence ID" value="KAK5631554.1"/>
    <property type="molecule type" value="Genomic_DNA"/>
</dbReference>
<evidence type="ECO:0000259" key="2">
    <source>
        <dbReference type="Pfam" id="PF13302"/>
    </source>
</evidence>
<feature type="region of interest" description="Disordered" evidence="1">
    <location>
        <begin position="1"/>
        <end position="24"/>
    </location>
</feature>
<gene>
    <name evidence="3" type="ORF">RRF57_007268</name>
</gene>
<feature type="domain" description="N-acetyltransferase" evidence="2">
    <location>
        <begin position="33"/>
        <end position="97"/>
    </location>
</feature>
<evidence type="ECO:0000256" key="1">
    <source>
        <dbReference type="SAM" id="MobiDB-lite"/>
    </source>
</evidence>
<dbReference type="Proteomes" id="UP001305414">
    <property type="component" value="Unassembled WGS sequence"/>
</dbReference>
<evidence type="ECO:0000313" key="3">
    <source>
        <dbReference type="EMBL" id="KAK5631554.1"/>
    </source>
</evidence>
<reference evidence="3 4" key="1">
    <citation type="submission" date="2023-10" db="EMBL/GenBank/DDBJ databases">
        <title>Draft genome sequence of Xylaria bambusicola isolate GMP-LS, the root and basal stem rot pathogen of sugarcane in Indonesia.</title>
        <authorList>
            <person name="Selvaraj P."/>
            <person name="Muralishankar V."/>
            <person name="Muruganantham S."/>
            <person name="Sp S."/>
            <person name="Haryani S."/>
            <person name="Lau K.J.X."/>
            <person name="Naqvi N.I."/>
        </authorList>
    </citation>
    <scope>NUCLEOTIDE SEQUENCE [LARGE SCALE GENOMIC DNA]</scope>
    <source>
        <strain evidence="3">GMP-LS</strain>
    </source>
</reference>
<proteinExistence type="predicted"/>
<dbReference type="AlphaFoldDB" id="A0AAN7UQA1"/>
<dbReference type="Pfam" id="PF13302">
    <property type="entry name" value="Acetyltransf_3"/>
    <property type="match status" value="1"/>
</dbReference>
<protein>
    <recommendedName>
        <fullName evidence="2">N-acetyltransferase domain-containing protein</fullName>
    </recommendedName>
</protein>
<comment type="caution">
    <text evidence="3">The sequence shown here is derived from an EMBL/GenBank/DDBJ whole genome shotgun (WGS) entry which is preliminary data.</text>
</comment>
<dbReference type="GO" id="GO:0016747">
    <property type="term" value="F:acyltransferase activity, transferring groups other than amino-acyl groups"/>
    <property type="evidence" value="ECO:0007669"/>
    <property type="project" value="InterPro"/>
</dbReference>